<keyword evidence="7" id="KW-1185">Reference proteome</keyword>
<feature type="domain" description="HTH lysR-type" evidence="5">
    <location>
        <begin position="11"/>
        <end position="68"/>
    </location>
</feature>
<reference evidence="6 7" key="1">
    <citation type="submission" date="2017-05" db="EMBL/GenBank/DDBJ databases">
        <authorList>
            <person name="Varghese N."/>
            <person name="Submissions S."/>
        </authorList>
    </citation>
    <scope>NUCLEOTIDE SEQUENCE [LARGE SCALE GENOMIC DNA]</scope>
    <source>
        <strain evidence="6 7">DSM 29506</strain>
    </source>
</reference>
<evidence type="ECO:0000313" key="7">
    <source>
        <dbReference type="Proteomes" id="UP000316030"/>
    </source>
</evidence>
<organism evidence="6 7">
    <name type="scientific">Thalassovita litoralis</name>
    <dbReference type="NCBI Taxonomy" id="1010611"/>
    <lineage>
        <taxon>Bacteria</taxon>
        <taxon>Pseudomonadati</taxon>
        <taxon>Pseudomonadota</taxon>
        <taxon>Alphaproteobacteria</taxon>
        <taxon>Rhodobacterales</taxon>
        <taxon>Roseobacteraceae</taxon>
        <taxon>Thalassovita</taxon>
    </lineage>
</organism>
<dbReference type="GO" id="GO:0005829">
    <property type="term" value="C:cytosol"/>
    <property type="evidence" value="ECO:0007669"/>
    <property type="project" value="TreeGrafter"/>
</dbReference>
<keyword evidence="3 6" id="KW-0238">DNA-binding</keyword>
<dbReference type="OrthoDB" id="9803030at2"/>
<protein>
    <submittedName>
        <fullName evidence="6">DNA-binding transcriptional regulator, LysR family</fullName>
    </submittedName>
</protein>
<dbReference type="AlphaFoldDB" id="A0A521FIT9"/>
<keyword evidence="2" id="KW-0805">Transcription regulation</keyword>
<proteinExistence type="inferred from homology"/>
<dbReference type="InterPro" id="IPR000847">
    <property type="entry name" value="LysR_HTH_N"/>
</dbReference>
<name>A0A521FIT9_9RHOB</name>
<dbReference type="Gene3D" id="3.40.190.290">
    <property type="match status" value="1"/>
</dbReference>
<dbReference type="Gene3D" id="1.10.10.10">
    <property type="entry name" value="Winged helix-like DNA-binding domain superfamily/Winged helix DNA-binding domain"/>
    <property type="match status" value="1"/>
</dbReference>
<dbReference type="SUPFAM" id="SSF46785">
    <property type="entry name" value="Winged helix' DNA-binding domain"/>
    <property type="match status" value="1"/>
</dbReference>
<dbReference type="PROSITE" id="PS50931">
    <property type="entry name" value="HTH_LYSR"/>
    <property type="match status" value="1"/>
</dbReference>
<dbReference type="GO" id="GO:0003677">
    <property type="term" value="F:DNA binding"/>
    <property type="evidence" value="ECO:0007669"/>
    <property type="project" value="UniProtKB-KW"/>
</dbReference>
<evidence type="ECO:0000256" key="1">
    <source>
        <dbReference type="ARBA" id="ARBA00009437"/>
    </source>
</evidence>
<dbReference type="InterPro" id="IPR050950">
    <property type="entry name" value="HTH-type_LysR_regulators"/>
</dbReference>
<gene>
    <name evidence="6" type="ORF">SAMN06265173_13011</name>
</gene>
<dbReference type="GO" id="GO:0003700">
    <property type="term" value="F:DNA-binding transcription factor activity"/>
    <property type="evidence" value="ECO:0007669"/>
    <property type="project" value="InterPro"/>
</dbReference>
<dbReference type="InterPro" id="IPR036390">
    <property type="entry name" value="WH_DNA-bd_sf"/>
</dbReference>
<dbReference type="EMBL" id="FXTO01000030">
    <property type="protein sequence ID" value="SMO95521.1"/>
    <property type="molecule type" value="Genomic_DNA"/>
</dbReference>
<dbReference type="Pfam" id="PF03466">
    <property type="entry name" value="LysR_substrate"/>
    <property type="match status" value="1"/>
</dbReference>
<dbReference type="Proteomes" id="UP000316030">
    <property type="component" value="Unassembled WGS sequence"/>
</dbReference>
<dbReference type="PRINTS" id="PR00039">
    <property type="entry name" value="HTHLYSR"/>
</dbReference>
<dbReference type="InterPro" id="IPR005119">
    <property type="entry name" value="LysR_subst-bd"/>
</dbReference>
<sequence>MDVSQFVRKRLKFRHLRVLLALDETLNVSRAAENLNIAQASVSRTLAEIEDGFGLTLFHRHPRGLRRTGPGNELIRASRMVVNNILALEDIGERFNALSTGHISIGLHNHSVLGQVAALLSDFKRRYPRVAIKVRDGLLPDLLADLEYGRLDIVIGRLGPELEHTSFGIHALAQTQMVIVAHTEVAPPSPDPETLLAHPWTIPLPGTPMRLDFDRFCAEHGLGVPQDCIETNNATLITELLIQDKRYGLFPAVVAEEGPMPPLLQAHPVLTSYSYPFKARNDRIGMVHSTSNPQSPAAAALIDMVREANERDTL</sequence>
<dbReference type="InterPro" id="IPR036388">
    <property type="entry name" value="WH-like_DNA-bd_sf"/>
</dbReference>
<dbReference type="SUPFAM" id="SSF53850">
    <property type="entry name" value="Periplasmic binding protein-like II"/>
    <property type="match status" value="1"/>
</dbReference>
<evidence type="ECO:0000313" key="6">
    <source>
        <dbReference type="EMBL" id="SMO95521.1"/>
    </source>
</evidence>
<dbReference type="PANTHER" id="PTHR30419">
    <property type="entry name" value="HTH-TYPE TRANSCRIPTIONAL REGULATOR YBHD"/>
    <property type="match status" value="1"/>
</dbReference>
<evidence type="ECO:0000259" key="5">
    <source>
        <dbReference type="PROSITE" id="PS50931"/>
    </source>
</evidence>
<keyword evidence="4" id="KW-0804">Transcription</keyword>
<evidence type="ECO:0000256" key="2">
    <source>
        <dbReference type="ARBA" id="ARBA00023015"/>
    </source>
</evidence>
<evidence type="ECO:0000256" key="4">
    <source>
        <dbReference type="ARBA" id="ARBA00023163"/>
    </source>
</evidence>
<comment type="similarity">
    <text evidence="1">Belongs to the LysR transcriptional regulatory family.</text>
</comment>
<dbReference type="Pfam" id="PF00126">
    <property type="entry name" value="HTH_1"/>
    <property type="match status" value="1"/>
</dbReference>
<dbReference type="PANTHER" id="PTHR30419:SF8">
    <property type="entry name" value="NITROGEN ASSIMILATION TRANSCRIPTIONAL ACTIVATOR-RELATED"/>
    <property type="match status" value="1"/>
</dbReference>
<accession>A0A521FIT9</accession>
<evidence type="ECO:0000256" key="3">
    <source>
        <dbReference type="ARBA" id="ARBA00023125"/>
    </source>
</evidence>